<feature type="non-terminal residue" evidence="2">
    <location>
        <position position="1"/>
    </location>
</feature>
<feature type="non-terminal residue" evidence="2">
    <location>
        <position position="106"/>
    </location>
</feature>
<comment type="caution">
    <text evidence="2">The sequence shown here is derived from an EMBL/GenBank/DDBJ whole genome shotgun (WGS) entry which is preliminary data.</text>
</comment>
<name>A0A392SDX8_9FABA</name>
<dbReference type="Proteomes" id="UP000265520">
    <property type="component" value="Unassembled WGS sequence"/>
</dbReference>
<dbReference type="EMBL" id="LXQA010352698">
    <property type="protein sequence ID" value="MCI46095.1"/>
    <property type="molecule type" value="Genomic_DNA"/>
</dbReference>
<reference evidence="2 3" key="1">
    <citation type="journal article" date="2018" name="Front. Plant Sci.">
        <title>Red Clover (Trifolium pratense) and Zigzag Clover (T. medium) - A Picture of Genomic Similarities and Differences.</title>
        <authorList>
            <person name="Dluhosova J."/>
            <person name="Istvanek J."/>
            <person name="Nedelnik J."/>
            <person name="Repkova J."/>
        </authorList>
    </citation>
    <scope>NUCLEOTIDE SEQUENCE [LARGE SCALE GENOMIC DNA]</scope>
    <source>
        <strain evidence="3">cv. 10/8</strain>
        <tissue evidence="2">Leaf</tissue>
    </source>
</reference>
<accession>A0A392SDX8</accession>
<dbReference type="AlphaFoldDB" id="A0A392SDX8"/>
<feature type="region of interest" description="Disordered" evidence="1">
    <location>
        <begin position="36"/>
        <end position="62"/>
    </location>
</feature>
<keyword evidence="3" id="KW-1185">Reference proteome</keyword>
<evidence type="ECO:0000313" key="3">
    <source>
        <dbReference type="Proteomes" id="UP000265520"/>
    </source>
</evidence>
<evidence type="ECO:0000313" key="2">
    <source>
        <dbReference type="EMBL" id="MCI46095.1"/>
    </source>
</evidence>
<organism evidence="2 3">
    <name type="scientific">Trifolium medium</name>
    <dbReference type="NCBI Taxonomy" id="97028"/>
    <lineage>
        <taxon>Eukaryota</taxon>
        <taxon>Viridiplantae</taxon>
        <taxon>Streptophyta</taxon>
        <taxon>Embryophyta</taxon>
        <taxon>Tracheophyta</taxon>
        <taxon>Spermatophyta</taxon>
        <taxon>Magnoliopsida</taxon>
        <taxon>eudicotyledons</taxon>
        <taxon>Gunneridae</taxon>
        <taxon>Pentapetalae</taxon>
        <taxon>rosids</taxon>
        <taxon>fabids</taxon>
        <taxon>Fabales</taxon>
        <taxon>Fabaceae</taxon>
        <taxon>Papilionoideae</taxon>
        <taxon>50 kb inversion clade</taxon>
        <taxon>NPAAA clade</taxon>
        <taxon>Hologalegina</taxon>
        <taxon>IRL clade</taxon>
        <taxon>Trifolieae</taxon>
        <taxon>Trifolium</taxon>
    </lineage>
</organism>
<sequence>TSAVVESETQVEKQGNKGLWFMVYKHMVSDMTENNSKTLTDVADEKESKYEGGITRENSVSDEITPVINQDMHLKDRVVVDRDVELRQIEAIKMVEEAIDSILPDR</sequence>
<proteinExistence type="predicted"/>
<protein>
    <submittedName>
        <fullName evidence="2">Enolase-phosphatase E1-like</fullName>
    </submittedName>
</protein>
<evidence type="ECO:0000256" key="1">
    <source>
        <dbReference type="SAM" id="MobiDB-lite"/>
    </source>
</evidence>